<evidence type="ECO:0000313" key="2">
    <source>
        <dbReference type="EMBL" id="MDY7232384.1"/>
    </source>
</evidence>
<proteinExistence type="predicted"/>
<keyword evidence="1" id="KW-0175">Coiled coil</keyword>
<dbReference type="EMBL" id="JAXIVS010000019">
    <property type="protein sequence ID" value="MDY7232384.1"/>
    <property type="molecule type" value="Genomic_DNA"/>
</dbReference>
<name>A0ABU5HFY2_9BACT</name>
<reference evidence="2 3" key="1">
    <citation type="submission" date="2023-12" db="EMBL/GenBank/DDBJ databases">
        <title>the genome sequence of Hyalangium sp. s54d21.</title>
        <authorList>
            <person name="Zhang X."/>
        </authorList>
    </citation>
    <scope>NUCLEOTIDE SEQUENCE [LARGE SCALE GENOMIC DNA]</scope>
    <source>
        <strain evidence="3">s54d21</strain>
    </source>
</reference>
<accession>A0ABU5HFY2</accession>
<organism evidence="2 3">
    <name type="scientific">Hyalangium rubrum</name>
    <dbReference type="NCBI Taxonomy" id="3103134"/>
    <lineage>
        <taxon>Bacteria</taxon>
        <taxon>Pseudomonadati</taxon>
        <taxon>Myxococcota</taxon>
        <taxon>Myxococcia</taxon>
        <taxon>Myxococcales</taxon>
        <taxon>Cystobacterineae</taxon>
        <taxon>Archangiaceae</taxon>
        <taxon>Hyalangium</taxon>
    </lineage>
</organism>
<gene>
    <name evidence="2" type="ORF">SYV04_38705</name>
</gene>
<feature type="coiled-coil region" evidence="1">
    <location>
        <begin position="51"/>
        <end position="78"/>
    </location>
</feature>
<dbReference type="Proteomes" id="UP001291309">
    <property type="component" value="Unassembled WGS sequence"/>
</dbReference>
<dbReference type="RefSeq" id="WP_321551091.1">
    <property type="nucleotide sequence ID" value="NZ_JAXIVS010000019.1"/>
</dbReference>
<protein>
    <submittedName>
        <fullName evidence="2">Uncharacterized protein</fullName>
    </submittedName>
</protein>
<evidence type="ECO:0000313" key="3">
    <source>
        <dbReference type="Proteomes" id="UP001291309"/>
    </source>
</evidence>
<evidence type="ECO:0000256" key="1">
    <source>
        <dbReference type="SAM" id="Coils"/>
    </source>
</evidence>
<keyword evidence="3" id="KW-1185">Reference proteome</keyword>
<comment type="caution">
    <text evidence="2">The sequence shown here is derived from an EMBL/GenBank/DDBJ whole genome shotgun (WGS) entry which is preliminary data.</text>
</comment>
<sequence>MPIFLPFALGGLALAALGLGVKRALEQQPPRPAFPEGTRAREAWARHPQALEALKAARQRVKRQAQAYSERQERARQETLEPFGALLARLERWEHARATEVLTPEGQAALRALPEGPTPRALRVAWALWGVGAEAPSSLWPVLQWLENGWLAEDMPPVRIDGVSLYAAASRDSTPTDETEAAQALEAACAELHRATAFLDTLHERLQALDARVTILHGRAAAQLAYLDASSFEQEHPEPRERLRRLGQLTGALAEALRLPVLEVSGSLAPPLAPLEG</sequence>